<dbReference type="PANTHER" id="PTHR31072:SF1">
    <property type="entry name" value="TRANSCRIPTION FACTOR TCP9"/>
    <property type="match status" value="1"/>
</dbReference>
<dbReference type="InterPro" id="IPR017887">
    <property type="entry name" value="TF_TCP_subgr"/>
</dbReference>
<evidence type="ECO:0000256" key="6">
    <source>
        <dbReference type="SAM" id="MobiDB-lite"/>
    </source>
</evidence>
<evidence type="ECO:0000256" key="4">
    <source>
        <dbReference type="ARBA" id="ARBA00023163"/>
    </source>
</evidence>
<feature type="compositionally biased region" description="Low complexity" evidence="6">
    <location>
        <begin position="389"/>
        <end position="414"/>
    </location>
</feature>
<feature type="compositionally biased region" description="Basic and acidic residues" evidence="6">
    <location>
        <begin position="22"/>
        <end position="44"/>
    </location>
</feature>
<feature type="compositionally biased region" description="Polar residues" evidence="6">
    <location>
        <begin position="1"/>
        <end position="11"/>
    </location>
</feature>
<feature type="domain" description="TCP" evidence="7">
    <location>
        <begin position="140"/>
        <end position="194"/>
    </location>
</feature>
<dbReference type="AlphaFoldDB" id="A0AAD4T6B8"/>
<evidence type="ECO:0000256" key="3">
    <source>
        <dbReference type="ARBA" id="ARBA00023125"/>
    </source>
</evidence>
<keyword evidence="9" id="KW-1185">Reference proteome</keyword>
<feature type="region of interest" description="Disordered" evidence="6">
    <location>
        <begin position="214"/>
        <end position="243"/>
    </location>
</feature>
<dbReference type="Proteomes" id="UP001202328">
    <property type="component" value="Unassembled WGS sequence"/>
</dbReference>
<gene>
    <name evidence="8" type="ORF">MKW98_004307</name>
</gene>
<feature type="compositionally biased region" description="Acidic residues" evidence="6">
    <location>
        <begin position="83"/>
        <end position="93"/>
    </location>
</feature>
<protein>
    <recommendedName>
        <fullName evidence="7">TCP domain-containing protein</fullName>
    </recommendedName>
</protein>
<organism evidence="8 9">
    <name type="scientific">Papaver atlanticum</name>
    <dbReference type="NCBI Taxonomy" id="357466"/>
    <lineage>
        <taxon>Eukaryota</taxon>
        <taxon>Viridiplantae</taxon>
        <taxon>Streptophyta</taxon>
        <taxon>Embryophyta</taxon>
        <taxon>Tracheophyta</taxon>
        <taxon>Spermatophyta</taxon>
        <taxon>Magnoliopsida</taxon>
        <taxon>Ranunculales</taxon>
        <taxon>Papaveraceae</taxon>
        <taxon>Papaveroideae</taxon>
        <taxon>Papaver</taxon>
    </lineage>
</organism>
<keyword evidence="3" id="KW-0238">DNA-binding</keyword>
<comment type="caution">
    <text evidence="8">The sequence shown here is derived from an EMBL/GenBank/DDBJ whole genome shotgun (WGS) entry which is preliminary data.</text>
</comment>
<comment type="subcellular location">
    <subcellularLocation>
        <location evidence="1">Nucleus</location>
    </subcellularLocation>
</comment>
<proteinExistence type="predicted"/>
<keyword evidence="5" id="KW-0539">Nucleus</keyword>
<dbReference type="InterPro" id="IPR005333">
    <property type="entry name" value="Transcription_factor_TCP"/>
</dbReference>
<keyword evidence="2" id="KW-0805">Transcription regulation</keyword>
<feature type="region of interest" description="Disordered" evidence="6">
    <location>
        <begin position="388"/>
        <end position="463"/>
    </location>
</feature>
<feature type="region of interest" description="Disordered" evidence="6">
    <location>
        <begin position="113"/>
        <end position="150"/>
    </location>
</feature>
<dbReference type="PANTHER" id="PTHR31072">
    <property type="entry name" value="TRANSCRIPTION FACTOR TCP4-RELATED"/>
    <property type="match status" value="1"/>
</dbReference>
<feature type="region of interest" description="Disordered" evidence="6">
    <location>
        <begin position="1"/>
        <end position="71"/>
    </location>
</feature>
<feature type="compositionally biased region" description="Low complexity" evidence="6">
    <location>
        <begin position="120"/>
        <end position="133"/>
    </location>
</feature>
<dbReference type="GO" id="GO:0003700">
    <property type="term" value="F:DNA-binding transcription factor activity"/>
    <property type="evidence" value="ECO:0007669"/>
    <property type="project" value="InterPro"/>
</dbReference>
<dbReference type="Pfam" id="PF03634">
    <property type="entry name" value="TCP"/>
    <property type="match status" value="1"/>
</dbReference>
<evidence type="ECO:0000256" key="5">
    <source>
        <dbReference type="ARBA" id="ARBA00023242"/>
    </source>
</evidence>
<evidence type="ECO:0000313" key="8">
    <source>
        <dbReference type="EMBL" id="KAI3943802.1"/>
    </source>
</evidence>
<dbReference type="PROSITE" id="PS51369">
    <property type="entry name" value="TCP"/>
    <property type="match status" value="1"/>
</dbReference>
<feature type="compositionally biased region" description="Basic and acidic residues" evidence="6">
    <location>
        <begin position="139"/>
        <end position="150"/>
    </location>
</feature>
<feature type="region of interest" description="Disordered" evidence="6">
    <location>
        <begin position="82"/>
        <end position="101"/>
    </location>
</feature>
<evidence type="ECO:0000256" key="1">
    <source>
        <dbReference type="ARBA" id="ARBA00004123"/>
    </source>
</evidence>
<evidence type="ECO:0000259" key="7">
    <source>
        <dbReference type="PROSITE" id="PS51369"/>
    </source>
</evidence>
<sequence length="463" mass="49127">MMDSVENQQGFNEEEVQGFNRLEPESEHHHQQQEEEILENHNIVEEEEENNGNPVYDHHHQMNDNPSQESTEPVLYMCLKEEPTEDPENEEETEQHQQGGVLTIQTPSQMAIQLRKTAPTSTALTTKSNTTTTVAKRASTKDRHTKVEGRGRRIRMPATCAARIFQLTRELGHKSDGETIRWLLEHAEPSIIQATGTGTIPAIAMSIGGTLKIPTTSPAAPDGGDITKKKRKRPTTTDFFEPVSLNGGNVSISSGLAPIGGGGGGSNYPIPSSSGAGMVNTQHGLVPMWAVSTGGRILPSNAVAAGTFWMIPQGTTITPGVVTGSSNMQQGAAPQLWAFPAPAAAAAAAANTAPLLNVSARPISTFVSSMQPNSTGFAFVDGGSQNPISTDASTTTTAPSSASTTTDTSTAAAANSGPPPQMLRDFSLQIYDKQELQFMGGGGGNNSHSSNQQQQQQSEQNTS</sequence>
<dbReference type="EMBL" id="JAJJMB010004170">
    <property type="protein sequence ID" value="KAI3943802.1"/>
    <property type="molecule type" value="Genomic_DNA"/>
</dbReference>
<evidence type="ECO:0000313" key="9">
    <source>
        <dbReference type="Proteomes" id="UP001202328"/>
    </source>
</evidence>
<reference evidence="8" key="1">
    <citation type="submission" date="2022-04" db="EMBL/GenBank/DDBJ databases">
        <title>A functionally conserved STORR gene fusion in Papaver species that diverged 16.8 million years ago.</title>
        <authorList>
            <person name="Catania T."/>
        </authorList>
    </citation>
    <scope>NUCLEOTIDE SEQUENCE</scope>
    <source>
        <strain evidence="8">S-188037</strain>
    </source>
</reference>
<accession>A0AAD4T6B8</accession>
<dbReference type="GO" id="GO:0043565">
    <property type="term" value="F:sequence-specific DNA binding"/>
    <property type="evidence" value="ECO:0007669"/>
    <property type="project" value="TreeGrafter"/>
</dbReference>
<dbReference type="GO" id="GO:0005634">
    <property type="term" value="C:nucleus"/>
    <property type="evidence" value="ECO:0007669"/>
    <property type="project" value="UniProtKB-SubCell"/>
</dbReference>
<name>A0AAD4T6B8_9MAGN</name>
<evidence type="ECO:0000256" key="2">
    <source>
        <dbReference type="ARBA" id="ARBA00023015"/>
    </source>
</evidence>
<keyword evidence="4" id="KW-0804">Transcription</keyword>
<feature type="compositionally biased region" description="Low complexity" evidence="6">
    <location>
        <begin position="446"/>
        <end position="463"/>
    </location>
</feature>